<organism evidence="2 3">
    <name type="scientific">Methylobacterium dankookense</name>
    <dbReference type="NCBI Taxonomy" id="560405"/>
    <lineage>
        <taxon>Bacteria</taxon>
        <taxon>Pseudomonadati</taxon>
        <taxon>Pseudomonadota</taxon>
        <taxon>Alphaproteobacteria</taxon>
        <taxon>Hyphomicrobiales</taxon>
        <taxon>Methylobacteriaceae</taxon>
        <taxon>Methylobacterium</taxon>
    </lineage>
</organism>
<accession>A0A564G623</accession>
<gene>
    <name evidence="1" type="ORF">IFDJLNFL_4707</name>
    <name evidence="2" type="ORF">MTDSW087_05254</name>
</gene>
<dbReference type="Proteomes" id="UP000401717">
    <property type="component" value="Unassembled WGS sequence"/>
</dbReference>
<evidence type="ECO:0000313" key="1">
    <source>
        <dbReference type="EMBL" id="GJD58784.1"/>
    </source>
</evidence>
<keyword evidence="4" id="KW-1185">Reference proteome</keyword>
<protein>
    <submittedName>
        <fullName evidence="2">Uncharacterized protein</fullName>
    </submittedName>
</protein>
<name>A0A564G623_9HYPH</name>
<dbReference type="EMBL" id="BPQI01000168">
    <property type="protein sequence ID" value="GJD58784.1"/>
    <property type="molecule type" value="Genomic_DNA"/>
</dbReference>
<dbReference type="AlphaFoldDB" id="A0A564G623"/>
<dbReference type="Proteomes" id="UP001055303">
    <property type="component" value="Unassembled WGS sequence"/>
</dbReference>
<reference evidence="1" key="2">
    <citation type="journal article" date="2021" name="Front. Microbiol.">
        <title>Comprehensive Comparative Genomics and Phenotyping of Methylobacterium Species.</title>
        <authorList>
            <person name="Alessa O."/>
            <person name="Ogura Y."/>
            <person name="Fujitani Y."/>
            <person name="Takami H."/>
            <person name="Hayashi T."/>
            <person name="Sahin N."/>
            <person name="Tani A."/>
        </authorList>
    </citation>
    <scope>NUCLEOTIDE SEQUENCE</scope>
    <source>
        <strain evidence="1">DSM 22415</strain>
    </source>
</reference>
<sequence>MAEMTYEECIRATMARMCASLDLSCEEVMAERDRDKRERLRRIWREMQDLASTRAAALSPGAVTYSVGSTDKKLARELARRLDSGRPFTPRQCQVAAYLAWRYRRQISGRIVPGGPVAKP</sequence>
<reference evidence="2 3" key="1">
    <citation type="submission" date="2019-06" db="EMBL/GenBank/DDBJ databases">
        <authorList>
            <person name="Rodrigo-Torres L."/>
            <person name="Arahal R. D."/>
            <person name="Lucena T."/>
        </authorList>
    </citation>
    <scope>NUCLEOTIDE SEQUENCE [LARGE SCALE GENOMIC DNA]</scope>
    <source>
        <strain evidence="2 3">SW08-7</strain>
    </source>
</reference>
<evidence type="ECO:0000313" key="3">
    <source>
        <dbReference type="Proteomes" id="UP000401717"/>
    </source>
</evidence>
<dbReference type="EMBL" id="CABFVH010000058">
    <property type="protein sequence ID" value="VUF15512.1"/>
    <property type="molecule type" value="Genomic_DNA"/>
</dbReference>
<dbReference type="RefSeq" id="WP_003601496.1">
    <property type="nucleotide sequence ID" value="NZ_BPQI01000168.1"/>
</dbReference>
<evidence type="ECO:0000313" key="2">
    <source>
        <dbReference type="EMBL" id="VUF15512.1"/>
    </source>
</evidence>
<reference evidence="1" key="3">
    <citation type="submission" date="2021-08" db="EMBL/GenBank/DDBJ databases">
        <authorList>
            <person name="Tani A."/>
            <person name="Ola A."/>
            <person name="Ogura Y."/>
            <person name="Katsura K."/>
            <person name="Hayashi T."/>
        </authorList>
    </citation>
    <scope>NUCLEOTIDE SEQUENCE</scope>
    <source>
        <strain evidence="1">DSM 22415</strain>
    </source>
</reference>
<dbReference type="OrthoDB" id="9884685at2"/>
<proteinExistence type="predicted"/>
<evidence type="ECO:0000313" key="4">
    <source>
        <dbReference type="Proteomes" id="UP001055303"/>
    </source>
</evidence>